<keyword evidence="5" id="KW-0694">RNA-binding</keyword>
<dbReference type="OMA" id="MNMPDGV"/>
<evidence type="ECO:0000313" key="10">
    <source>
        <dbReference type="Proteomes" id="UP000825935"/>
    </source>
</evidence>
<dbReference type="GO" id="GO:0071035">
    <property type="term" value="P:nuclear polyadenylation-dependent rRNA catabolic process"/>
    <property type="evidence" value="ECO:0007669"/>
    <property type="project" value="TreeGrafter"/>
</dbReference>
<accession>A0A8T2QEN1</accession>
<dbReference type="GO" id="GO:0034475">
    <property type="term" value="P:U4 snRNA 3'-end processing"/>
    <property type="evidence" value="ECO:0007669"/>
    <property type="project" value="TreeGrafter"/>
</dbReference>
<dbReference type="InterPro" id="IPR026699">
    <property type="entry name" value="Exosome_RNA_bind1/RRP40/RRP4"/>
</dbReference>
<dbReference type="InterPro" id="IPR012340">
    <property type="entry name" value="NA-bd_OB-fold"/>
</dbReference>
<dbReference type="SUPFAM" id="SSF50249">
    <property type="entry name" value="Nucleic acid-binding proteins"/>
    <property type="match status" value="1"/>
</dbReference>
<evidence type="ECO:0008006" key="11">
    <source>
        <dbReference type="Google" id="ProtNLM"/>
    </source>
</evidence>
<dbReference type="SUPFAM" id="SSF110324">
    <property type="entry name" value="Ribosomal L27 protein-like"/>
    <property type="match status" value="1"/>
</dbReference>
<keyword evidence="3" id="KW-0698">rRNA processing</keyword>
<feature type="domain" description="K Homology" evidence="7">
    <location>
        <begin position="185"/>
        <end position="225"/>
    </location>
</feature>
<dbReference type="GO" id="GO:0000467">
    <property type="term" value="P:exonucleolytic trimming to generate mature 3'-end of 5.8S rRNA from tricistronic rRNA transcript (SSU-rRNA, 5.8S rRNA, LSU-rRNA)"/>
    <property type="evidence" value="ECO:0007669"/>
    <property type="project" value="TreeGrafter"/>
</dbReference>
<dbReference type="OrthoDB" id="1650at2759"/>
<protein>
    <recommendedName>
        <fullName evidence="11">Ribosomal RNA-processing protein 4</fullName>
    </recommendedName>
</protein>
<keyword evidence="10" id="KW-1185">Reference proteome</keyword>
<dbReference type="Pfam" id="PF21266">
    <property type="entry name" value="S1_RRP4"/>
    <property type="match status" value="1"/>
</dbReference>
<dbReference type="CDD" id="cd05789">
    <property type="entry name" value="S1_Rrp4"/>
    <property type="match status" value="1"/>
</dbReference>
<dbReference type="GO" id="GO:0003723">
    <property type="term" value="F:RNA binding"/>
    <property type="evidence" value="ECO:0007669"/>
    <property type="project" value="UniProtKB-KW"/>
</dbReference>
<dbReference type="Proteomes" id="UP000825935">
    <property type="component" value="Chromosome 35"/>
</dbReference>
<comment type="subcellular location">
    <subcellularLocation>
        <location evidence="1">Nucleus</location>
    </subcellularLocation>
</comment>
<dbReference type="GO" id="GO:0000176">
    <property type="term" value="C:nuclear exosome (RNase complex)"/>
    <property type="evidence" value="ECO:0007669"/>
    <property type="project" value="TreeGrafter"/>
</dbReference>
<evidence type="ECO:0000256" key="4">
    <source>
        <dbReference type="ARBA" id="ARBA00022835"/>
    </source>
</evidence>
<dbReference type="GO" id="GO:0000177">
    <property type="term" value="C:cytoplasmic exosome (RNase complex)"/>
    <property type="evidence" value="ECO:0007669"/>
    <property type="project" value="TreeGrafter"/>
</dbReference>
<dbReference type="EMBL" id="CM035440">
    <property type="protein sequence ID" value="KAH7282552.1"/>
    <property type="molecule type" value="Genomic_DNA"/>
</dbReference>
<evidence type="ECO:0000313" key="9">
    <source>
        <dbReference type="EMBL" id="KAH7282552.1"/>
    </source>
</evidence>
<proteinExistence type="inferred from homology"/>
<gene>
    <name evidence="9" type="ORF">KP509_35G036300</name>
</gene>
<feature type="domain" description="RRP4 S1" evidence="8">
    <location>
        <begin position="91"/>
        <end position="163"/>
    </location>
</feature>
<dbReference type="PANTHER" id="PTHR21321:SF4">
    <property type="entry name" value="EXOSOME COMPLEX COMPONENT RRP4"/>
    <property type="match status" value="1"/>
</dbReference>
<evidence type="ECO:0000256" key="3">
    <source>
        <dbReference type="ARBA" id="ARBA00022552"/>
    </source>
</evidence>
<dbReference type="Gene3D" id="2.40.50.100">
    <property type="match status" value="1"/>
</dbReference>
<comment type="similarity">
    <text evidence="2">Belongs to the RRP4 family.</text>
</comment>
<sequence length="325" mass="36261">MEDVSSRGLHFQLSDSQRNRLRKSRELLREAPGNYHPSAFVNIADPIHVENEATVLKGHGTQVLDGQLLATLSGVVERVDQLVTVKPLRCRYNAETGDVVVGRITEVGTKRWKVDINFRQDVHLMLSAVNLPGGIQRRRTVIDELNMRSLFEENDLISAEVQSVHSDGSVHLHTRSLKYGKLTNGQLVKVPPYLVKRLKQHFHNLKSCAVDMIIGCNGYIWICAAVDSLPSNPEIEKITGDSGAPEMDSCNESISLKVRENICRLANSIRVLSALGFLIYPDTIIDTFDASISKGVAIKDMLGAEFLVMIAEREASRRTKNNYML</sequence>
<dbReference type="GO" id="GO:0071051">
    <property type="term" value="P:poly(A)-dependent snoRNA 3'-end processing"/>
    <property type="evidence" value="ECO:0007669"/>
    <property type="project" value="TreeGrafter"/>
</dbReference>
<reference evidence="9" key="1">
    <citation type="submission" date="2021-08" db="EMBL/GenBank/DDBJ databases">
        <title>WGS assembly of Ceratopteris richardii.</title>
        <authorList>
            <person name="Marchant D.B."/>
            <person name="Chen G."/>
            <person name="Jenkins J."/>
            <person name="Shu S."/>
            <person name="Leebens-Mack J."/>
            <person name="Grimwood J."/>
            <person name="Schmutz J."/>
            <person name="Soltis P."/>
            <person name="Soltis D."/>
            <person name="Chen Z.-H."/>
        </authorList>
    </citation>
    <scope>NUCLEOTIDE SEQUENCE</scope>
    <source>
        <strain evidence="9">Whitten #5841</strain>
        <tissue evidence="9">Leaf</tissue>
    </source>
</reference>
<dbReference type="InterPro" id="IPR048565">
    <property type="entry name" value="S1_RRP4"/>
</dbReference>
<dbReference type="Pfam" id="PF15985">
    <property type="entry name" value="KH_6"/>
    <property type="match status" value="1"/>
</dbReference>
<dbReference type="InterPro" id="IPR036612">
    <property type="entry name" value="KH_dom_type_1_sf"/>
</dbReference>
<evidence type="ECO:0000256" key="2">
    <source>
        <dbReference type="ARBA" id="ARBA00009155"/>
    </source>
</evidence>
<dbReference type="FunFam" id="2.40.50.140:FF:000038">
    <property type="entry name" value="Exosome complex component RRP4"/>
    <property type="match status" value="1"/>
</dbReference>
<evidence type="ECO:0000259" key="8">
    <source>
        <dbReference type="Pfam" id="PF21266"/>
    </source>
</evidence>
<keyword evidence="4" id="KW-0271">Exosome</keyword>
<dbReference type="PANTHER" id="PTHR21321">
    <property type="entry name" value="PNAS-3 RELATED"/>
    <property type="match status" value="1"/>
</dbReference>
<dbReference type="SUPFAM" id="SSF54791">
    <property type="entry name" value="Eukaryotic type KH-domain (KH-domain type I)"/>
    <property type="match status" value="1"/>
</dbReference>
<dbReference type="GO" id="GO:0071034">
    <property type="term" value="P:CUT catabolic process"/>
    <property type="evidence" value="ECO:0007669"/>
    <property type="project" value="TreeGrafter"/>
</dbReference>
<name>A0A8T2QEN1_CERRI</name>
<comment type="caution">
    <text evidence="9">The sequence shown here is derived from an EMBL/GenBank/DDBJ whole genome shotgun (WGS) entry which is preliminary data.</text>
</comment>
<dbReference type="GO" id="GO:0071038">
    <property type="term" value="P:TRAMP-dependent tRNA surveillance pathway"/>
    <property type="evidence" value="ECO:0007669"/>
    <property type="project" value="TreeGrafter"/>
</dbReference>
<evidence type="ECO:0000256" key="5">
    <source>
        <dbReference type="ARBA" id="ARBA00022884"/>
    </source>
</evidence>
<evidence type="ECO:0000259" key="7">
    <source>
        <dbReference type="Pfam" id="PF15985"/>
    </source>
</evidence>
<organism evidence="9 10">
    <name type="scientific">Ceratopteris richardii</name>
    <name type="common">Triangle waterfern</name>
    <dbReference type="NCBI Taxonomy" id="49495"/>
    <lineage>
        <taxon>Eukaryota</taxon>
        <taxon>Viridiplantae</taxon>
        <taxon>Streptophyta</taxon>
        <taxon>Embryophyta</taxon>
        <taxon>Tracheophyta</taxon>
        <taxon>Polypodiopsida</taxon>
        <taxon>Polypodiidae</taxon>
        <taxon>Polypodiales</taxon>
        <taxon>Pteridineae</taxon>
        <taxon>Pteridaceae</taxon>
        <taxon>Parkerioideae</taxon>
        <taxon>Ceratopteris</taxon>
    </lineage>
</organism>
<dbReference type="CDD" id="cd22525">
    <property type="entry name" value="KH-I_Rrp4_eukar"/>
    <property type="match status" value="1"/>
</dbReference>
<dbReference type="InterPro" id="IPR004088">
    <property type="entry name" value="KH_dom_type_1"/>
</dbReference>
<dbReference type="AlphaFoldDB" id="A0A8T2QEN1"/>
<evidence type="ECO:0000256" key="1">
    <source>
        <dbReference type="ARBA" id="ARBA00004123"/>
    </source>
</evidence>
<dbReference type="Gene3D" id="2.40.50.140">
    <property type="entry name" value="Nucleic acid-binding proteins"/>
    <property type="match status" value="1"/>
</dbReference>
<keyword evidence="6" id="KW-0539">Nucleus</keyword>
<evidence type="ECO:0000256" key="6">
    <source>
        <dbReference type="ARBA" id="ARBA00023242"/>
    </source>
</evidence>